<dbReference type="PROSITE" id="PS51450">
    <property type="entry name" value="LRR"/>
    <property type="match status" value="4"/>
</dbReference>
<keyword evidence="6" id="KW-0677">Repeat</keyword>
<feature type="domain" description="STK11-interacting protein C-terminal PH" evidence="12">
    <location>
        <begin position="1133"/>
        <end position="1272"/>
    </location>
</feature>
<evidence type="ECO:0000259" key="9">
    <source>
        <dbReference type="Pfam" id="PF15904"/>
    </source>
</evidence>
<comment type="caution">
    <text evidence="13">The sequence shown here is derived from an EMBL/GenBank/DDBJ whole genome shotgun (WGS) entry which is preliminary data.</text>
</comment>
<feature type="compositionally biased region" description="Basic and acidic residues" evidence="7">
    <location>
        <begin position="778"/>
        <end position="793"/>
    </location>
</feature>
<dbReference type="Pfam" id="PF23142">
    <property type="entry name" value="PH_PLEKHM2"/>
    <property type="match status" value="1"/>
</dbReference>
<feature type="signal peptide" evidence="8">
    <location>
        <begin position="1"/>
        <end position="23"/>
    </location>
</feature>
<evidence type="ECO:0000313" key="14">
    <source>
        <dbReference type="Proteomes" id="UP000823561"/>
    </source>
</evidence>
<sequence>MNTRAEVHIVSLVIWSITATVGAAVCSCKCPSVCHLRMSTTPGSQSTLVHQLATLLKNNGDCVLDGSSTLTLQVSHLQHLTRLFEQYLISRTHQHGFLALPSHPADTASLLQLQFLFDVLQKTLSLKLVNPPGSRLQSVVKIFPFKSLKHLELKRIPPHCLEGLRGVYSQLEIFTCSKSLSSLEELLSLCGGDLSSALPWLELHTLNFSYNSISCLDESLSLLNVLKSLDLSHNKIQDCAEFLKSLSELEHLNLAYNNLQRAPQLGLSARVKLSVLILRNNELETINGVELLSSLQHLDLAYNLLLEHSQLAPLSLLHCLNVLILDGNPLFFQKTHRSSTVHHLSPRAAFQRVLPKTGQLIGQMAQATAPAVVSAAMERSSQEFSSGGGELSDSMSVSEVGVSRLRKKKSKGKVKVRRASISEPSDTDHELRVGSTLQDIVLHHQKDIERMDSFRDQLGEDWLRYQHHLETSVHPNNTTTTTTTTTTPAQLPASSTPTTTTTTIIPVTAQIIPNGRCTPSPSPLEAHTPEKTALTEALDCVSPVSPLLTSEPRDGDGEPEVDAAVMDDETDSTLRWGEHSQDSRSNSTLERSVLDTSAVVTPTPRAEEDGEEEDEEEEEDQGVDLCLPLLVGVVSEDEDEDDETRKAQGPVFLRVRQGLLLEVDMQRGSVRKRVELDSLQQITSTLQPWGDKEDSESLPALMLQFSFILRERRQRCYVMLDENPQQALQDLLDILSRVVEENVRRVEESRPRDLRLQCLRCKAEFSQRGSEGFAGASDRLDGGQELQGCRDKGEEEDEETEGAKEDEGTRKNAADSIGSGLVCPECNSDHVIQLVGQSAPSTSTPVSSDVEEGGEKRHFHFDDTDTPKKRPGVISNFESQIESSLASSGHLTQEVTKTEGELTDTFMTATSSGLSRAEPRDEDYGWADQSTSQPISYHTADGGGTDLSSTTESQEEQELAGSYRYSALQESQADSSDRASPTQFDLLSEDFEAVDHRLKLFLDVEVFEGEEELLHSFLKMSTVKFGDPVEFPSLLVVSDQCIYILEITSEAQGPPSDWMQKRSRHRLCELSYLEVGLGSQSIHMEFADGGSAYTLLVRDSNRCKRFFSRLTGIVRELAPRSDSKLKAISTTRLTPHHHLWPLVSEGQQSQEGEDDCQPQFLYVLAFVCQDHSLTPVTVLATRETLYLVDEDHQWSKSQLPEPTSNQDGEEPRGRVTIRETQPISCVSSVHLFSSNPCRVDVKLYDEVLKQEAFIRLQAECGGPAGALVEWVEA</sequence>
<feature type="region of interest" description="Disordered" evidence="7">
    <location>
        <begin position="837"/>
        <end position="871"/>
    </location>
</feature>
<evidence type="ECO:0000256" key="2">
    <source>
        <dbReference type="ARBA" id="ARBA00008771"/>
    </source>
</evidence>
<organism evidence="13 14">
    <name type="scientific">Alosa alosa</name>
    <name type="common">allis shad</name>
    <dbReference type="NCBI Taxonomy" id="278164"/>
    <lineage>
        <taxon>Eukaryota</taxon>
        <taxon>Metazoa</taxon>
        <taxon>Chordata</taxon>
        <taxon>Craniata</taxon>
        <taxon>Vertebrata</taxon>
        <taxon>Euteleostomi</taxon>
        <taxon>Actinopterygii</taxon>
        <taxon>Neopterygii</taxon>
        <taxon>Teleostei</taxon>
        <taxon>Clupei</taxon>
        <taxon>Clupeiformes</taxon>
        <taxon>Clupeoidei</taxon>
        <taxon>Clupeidae</taxon>
        <taxon>Alosa</taxon>
    </lineage>
</organism>
<dbReference type="PANTHER" id="PTHR15454">
    <property type="entry name" value="NISCHARIN RELATED"/>
    <property type="match status" value="1"/>
</dbReference>
<feature type="compositionally biased region" description="Basic and acidic residues" evidence="7">
    <location>
        <begin position="801"/>
        <end position="813"/>
    </location>
</feature>
<feature type="domain" description="PLEKHM2 PH" evidence="10">
    <location>
        <begin position="989"/>
        <end position="1123"/>
    </location>
</feature>
<feature type="compositionally biased region" description="Polar residues" evidence="7">
    <location>
        <begin position="837"/>
        <end position="847"/>
    </location>
</feature>
<comment type="similarity">
    <text evidence="2">Belongs to the STK11IP family.</text>
</comment>
<dbReference type="InterPro" id="IPR057676">
    <property type="entry name" value="PH_S11IP_C"/>
</dbReference>
<dbReference type="Proteomes" id="UP000823561">
    <property type="component" value="Chromosome 23"/>
</dbReference>
<dbReference type="Pfam" id="PF25357">
    <property type="entry name" value="PH_S11IP"/>
    <property type="match status" value="1"/>
</dbReference>
<evidence type="ECO:0000256" key="3">
    <source>
        <dbReference type="ARBA" id="ARBA00020683"/>
    </source>
</evidence>
<dbReference type="PROSITE" id="PS51257">
    <property type="entry name" value="PROKAR_LIPOPROTEIN"/>
    <property type="match status" value="1"/>
</dbReference>
<name>A0AAV6FGU5_9TELE</name>
<protein>
    <recommendedName>
        <fullName evidence="3">Serine/threonine-protein kinase 11-interacting protein</fullName>
    </recommendedName>
</protein>
<evidence type="ECO:0000259" key="10">
    <source>
        <dbReference type="Pfam" id="PF23142"/>
    </source>
</evidence>
<dbReference type="InterPro" id="IPR031782">
    <property type="entry name" value="LIP1_N"/>
</dbReference>
<dbReference type="InterPro" id="IPR032675">
    <property type="entry name" value="LRR_dom_sf"/>
</dbReference>
<keyword evidence="4" id="KW-0963">Cytoplasm</keyword>
<dbReference type="FunFam" id="3.80.10.10:FF:001219">
    <property type="entry name" value="Serine/threonine-protein kinase 11-interacting protein"/>
    <property type="match status" value="1"/>
</dbReference>
<dbReference type="Pfam" id="PF15904">
    <property type="entry name" value="LIP1"/>
    <property type="match status" value="1"/>
</dbReference>
<dbReference type="GO" id="GO:0005737">
    <property type="term" value="C:cytoplasm"/>
    <property type="evidence" value="ECO:0007669"/>
    <property type="project" value="UniProtKB-SubCell"/>
</dbReference>
<reference evidence="13" key="1">
    <citation type="submission" date="2020-10" db="EMBL/GenBank/DDBJ databases">
        <title>Chromosome-scale genome assembly of the Allis shad, Alosa alosa.</title>
        <authorList>
            <person name="Margot Z."/>
            <person name="Christophe K."/>
            <person name="Cabau C."/>
            <person name="Louis A."/>
            <person name="Berthelot C."/>
            <person name="Parey E."/>
            <person name="Roest Crollius H."/>
            <person name="Montfort J."/>
            <person name="Robinson-Rechavi M."/>
            <person name="Bucao C."/>
            <person name="Bouchez O."/>
            <person name="Gislard M."/>
            <person name="Lluch J."/>
            <person name="Milhes M."/>
            <person name="Lampietro C."/>
            <person name="Lopez Roques C."/>
            <person name="Donnadieu C."/>
            <person name="Braasch I."/>
            <person name="Desvignes T."/>
            <person name="Postlethwait J."/>
            <person name="Bobe J."/>
            <person name="Guiguen Y."/>
        </authorList>
    </citation>
    <scope>NUCLEOTIDE SEQUENCE</scope>
    <source>
        <strain evidence="13">M-15738</strain>
        <tissue evidence="13">Blood</tissue>
    </source>
</reference>
<evidence type="ECO:0000259" key="12">
    <source>
        <dbReference type="Pfam" id="PF25624"/>
    </source>
</evidence>
<evidence type="ECO:0000256" key="8">
    <source>
        <dbReference type="SAM" id="SignalP"/>
    </source>
</evidence>
<gene>
    <name evidence="13" type="ORF">AALO_G00289940</name>
</gene>
<dbReference type="Pfam" id="PF25624">
    <property type="entry name" value="PH_S11IP_C"/>
    <property type="match status" value="1"/>
</dbReference>
<feature type="domain" description="Serine/threonine-protein kinase 11-interacting protein PH" evidence="11">
    <location>
        <begin position="619"/>
        <end position="742"/>
    </location>
</feature>
<feature type="region of interest" description="Disordered" evidence="7">
    <location>
        <begin position="572"/>
        <end position="623"/>
    </location>
</feature>
<evidence type="ECO:0000256" key="4">
    <source>
        <dbReference type="ARBA" id="ARBA00022490"/>
    </source>
</evidence>
<dbReference type="FunFam" id="3.80.10.10:FF:000658">
    <property type="entry name" value="Serine/threonine-protein kinase 11-interacting protein"/>
    <property type="match status" value="1"/>
</dbReference>
<dbReference type="GO" id="GO:0008104">
    <property type="term" value="P:intracellular protein localization"/>
    <property type="evidence" value="ECO:0007669"/>
    <property type="project" value="TreeGrafter"/>
</dbReference>
<evidence type="ECO:0000256" key="7">
    <source>
        <dbReference type="SAM" id="MobiDB-lite"/>
    </source>
</evidence>
<dbReference type="SUPFAM" id="SSF52058">
    <property type="entry name" value="L domain-like"/>
    <property type="match status" value="1"/>
</dbReference>
<feature type="region of interest" description="Disordered" evidence="7">
    <location>
        <begin position="771"/>
        <end position="816"/>
    </location>
</feature>
<evidence type="ECO:0000259" key="11">
    <source>
        <dbReference type="Pfam" id="PF25357"/>
    </source>
</evidence>
<feature type="compositionally biased region" description="Basic residues" evidence="7">
    <location>
        <begin position="409"/>
        <end position="418"/>
    </location>
</feature>
<evidence type="ECO:0000256" key="5">
    <source>
        <dbReference type="ARBA" id="ARBA00022614"/>
    </source>
</evidence>
<feature type="chain" id="PRO_5043450815" description="Serine/threonine-protein kinase 11-interacting protein" evidence="8">
    <location>
        <begin position="24"/>
        <end position="1273"/>
    </location>
</feature>
<feature type="compositionally biased region" description="Acidic residues" evidence="7">
    <location>
        <begin position="608"/>
        <end position="622"/>
    </location>
</feature>
<keyword evidence="5" id="KW-0433">Leucine-rich repeat</keyword>
<keyword evidence="8" id="KW-0732">Signal</keyword>
<evidence type="ECO:0000256" key="1">
    <source>
        <dbReference type="ARBA" id="ARBA00004496"/>
    </source>
</evidence>
<feature type="compositionally biased region" description="Low complexity" evidence="7">
    <location>
        <begin position="478"/>
        <end position="500"/>
    </location>
</feature>
<dbReference type="Gene3D" id="3.80.10.10">
    <property type="entry name" value="Ribonuclease Inhibitor"/>
    <property type="match status" value="1"/>
</dbReference>
<dbReference type="AlphaFoldDB" id="A0AAV6FGU5"/>
<feature type="region of interest" description="Disordered" evidence="7">
    <location>
        <begin position="473"/>
        <end position="500"/>
    </location>
</feature>
<evidence type="ECO:0000256" key="6">
    <source>
        <dbReference type="ARBA" id="ARBA00022737"/>
    </source>
</evidence>
<dbReference type="InterPro" id="IPR057292">
    <property type="entry name" value="PH_S11IP"/>
</dbReference>
<dbReference type="InterPro" id="IPR057288">
    <property type="entry name" value="PH_PLEKHM2"/>
</dbReference>
<feature type="region of interest" description="Disordered" evidence="7">
    <location>
        <begin position="908"/>
        <end position="959"/>
    </location>
</feature>
<comment type="subcellular location">
    <subcellularLocation>
        <location evidence="1">Cytoplasm</location>
    </subcellularLocation>
</comment>
<feature type="domain" description="LKB1 serine/threonine kinase interacting protein 1 N-terminal" evidence="9">
    <location>
        <begin position="44"/>
        <end position="132"/>
    </location>
</feature>
<proteinExistence type="inferred from homology"/>
<dbReference type="InterPro" id="IPR001611">
    <property type="entry name" value="Leu-rich_rpt"/>
</dbReference>
<evidence type="ECO:0000313" key="13">
    <source>
        <dbReference type="EMBL" id="KAG5261908.1"/>
    </source>
</evidence>
<dbReference type="PANTHER" id="PTHR15454:SF69">
    <property type="entry name" value="SERINE_THREONINE-PROTEIN KINASE 11-INTERACTING PROTEIN"/>
    <property type="match status" value="1"/>
</dbReference>
<feature type="compositionally biased region" description="Basic and acidic residues" evidence="7">
    <location>
        <begin position="853"/>
        <end position="868"/>
    </location>
</feature>
<dbReference type="EMBL" id="JADWDJ010000023">
    <property type="protein sequence ID" value="KAG5261908.1"/>
    <property type="molecule type" value="Genomic_DNA"/>
</dbReference>
<accession>A0AAV6FGU5</accession>
<feature type="compositionally biased region" description="Polar residues" evidence="7">
    <location>
        <begin position="583"/>
        <end position="600"/>
    </location>
</feature>
<keyword evidence="14" id="KW-1185">Reference proteome</keyword>
<feature type="region of interest" description="Disordered" evidence="7">
    <location>
        <begin position="409"/>
        <end position="429"/>
    </location>
</feature>